<dbReference type="Proteomes" id="UP000789920">
    <property type="component" value="Unassembled WGS sequence"/>
</dbReference>
<organism evidence="1 2">
    <name type="scientific">Racocetra persica</name>
    <dbReference type="NCBI Taxonomy" id="160502"/>
    <lineage>
        <taxon>Eukaryota</taxon>
        <taxon>Fungi</taxon>
        <taxon>Fungi incertae sedis</taxon>
        <taxon>Mucoromycota</taxon>
        <taxon>Glomeromycotina</taxon>
        <taxon>Glomeromycetes</taxon>
        <taxon>Diversisporales</taxon>
        <taxon>Gigasporaceae</taxon>
        <taxon>Racocetra</taxon>
    </lineage>
</organism>
<reference evidence="1" key="1">
    <citation type="submission" date="2021-06" db="EMBL/GenBank/DDBJ databases">
        <authorList>
            <person name="Kallberg Y."/>
            <person name="Tangrot J."/>
            <person name="Rosling A."/>
        </authorList>
    </citation>
    <scope>NUCLEOTIDE SEQUENCE</scope>
    <source>
        <strain evidence="1">MA461A</strain>
    </source>
</reference>
<protein>
    <submittedName>
        <fullName evidence="1">6969_t:CDS:1</fullName>
    </submittedName>
</protein>
<dbReference type="EMBL" id="CAJVQC010093708">
    <property type="protein sequence ID" value="CAG8827372.1"/>
    <property type="molecule type" value="Genomic_DNA"/>
</dbReference>
<evidence type="ECO:0000313" key="2">
    <source>
        <dbReference type="Proteomes" id="UP000789920"/>
    </source>
</evidence>
<evidence type="ECO:0000313" key="1">
    <source>
        <dbReference type="EMBL" id="CAG8827372.1"/>
    </source>
</evidence>
<feature type="non-terminal residue" evidence="1">
    <location>
        <position position="1"/>
    </location>
</feature>
<comment type="caution">
    <text evidence="1">The sequence shown here is derived from an EMBL/GenBank/DDBJ whole genome shotgun (WGS) entry which is preliminary data.</text>
</comment>
<gene>
    <name evidence="1" type="ORF">RPERSI_LOCUS26962</name>
</gene>
<accession>A0ACA9S502</accession>
<sequence>LLQKANKIDKKFKDLYLLKKANSFHDERKFIEKWNILAKLSESKTEYNFDAKFWMATSLSMRLDINKDEECAYNYFKEVSNYFNHNLEKNYFYDRVEDRRLCIEFDSDMKPKLTIIVINNHVWDWY</sequence>
<name>A0ACA9S502_9GLOM</name>
<proteinExistence type="predicted"/>
<keyword evidence="2" id="KW-1185">Reference proteome</keyword>